<proteinExistence type="predicted"/>
<dbReference type="AlphaFoldDB" id="A0A843U974"/>
<reference evidence="1" key="1">
    <citation type="submission" date="2017-07" db="EMBL/GenBank/DDBJ databases">
        <title>Taro Niue Genome Assembly and Annotation.</title>
        <authorList>
            <person name="Atibalentja N."/>
            <person name="Keating K."/>
            <person name="Fields C.J."/>
        </authorList>
    </citation>
    <scope>NUCLEOTIDE SEQUENCE</scope>
    <source>
        <strain evidence="1">Niue_2</strain>
        <tissue evidence="1">Leaf</tissue>
    </source>
</reference>
<name>A0A843U974_COLES</name>
<protein>
    <submittedName>
        <fullName evidence="1">Uncharacterized protein</fullName>
    </submittedName>
</protein>
<gene>
    <name evidence="1" type="ORF">Taro_010945</name>
</gene>
<evidence type="ECO:0000313" key="1">
    <source>
        <dbReference type="EMBL" id="MQL78510.1"/>
    </source>
</evidence>
<organism evidence="1 2">
    <name type="scientific">Colocasia esculenta</name>
    <name type="common">Wild taro</name>
    <name type="synonym">Arum esculentum</name>
    <dbReference type="NCBI Taxonomy" id="4460"/>
    <lineage>
        <taxon>Eukaryota</taxon>
        <taxon>Viridiplantae</taxon>
        <taxon>Streptophyta</taxon>
        <taxon>Embryophyta</taxon>
        <taxon>Tracheophyta</taxon>
        <taxon>Spermatophyta</taxon>
        <taxon>Magnoliopsida</taxon>
        <taxon>Liliopsida</taxon>
        <taxon>Araceae</taxon>
        <taxon>Aroideae</taxon>
        <taxon>Colocasieae</taxon>
        <taxon>Colocasia</taxon>
    </lineage>
</organism>
<sequence length="96" mass="10713">MPSAGIHLHTHMHTRTPVSSPALVLPVAMSGRPVPLMGAGYLLPWPCVMQKIGLLRAKERDRPLAISTYVHWSERTLSSPIHGVTRLWRMGTQRDP</sequence>
<comment type="caution">
    <text evidence="1">The sequence shown here is derived from an EMBL/GenBank/DDBJ whole genome shotgun (WGS) entry which is preliminary data.</text>
</comment>
<keyword evidence="2" id="KW-1185">Reference proteome</keyword>
<dbReference type="EMBL" id="NMUH01000404">
    <property type="protein sequence ID" value="MQL78510.1"/>
    <property type="molecule type" value="Genomic_DNA"/>
</dbReference>
<dbReference type="Proteomes" id="UP000652761">
    <property type="component" value="Unassembled WGS sequence"/>
</dbReference>
<evidence type="ECO:0000313" key="2">
    <source>
        <dbReference type="Proteomes" id="UP000652761"/>
    </source>
</evidence>
<accession>A0A843U974</accession>